<reference evidence="3 4" key="1">
    <citation type="submission" date="2022-06" db="EMBL/GenBank/DDBJ databases">
        <title>Haloarcula sp. a new haloarchaeum isolate from saline soil.</title>
        <authorList>
            <person name="Strakova D."/>
            <person name="Galisteo C."/>
            <person name="Sanchez-Porro C."/>
            <person name="Ventosa A."/>
        </authorList>
    </citation>
    <scope>NUCLEOTIDE SEQUENCE [LARGE SCALE GENOMIC DNA]</scope>
    <source>
        <strain evidence="3 4">S1CR25-12</strain>
    </source>
</reference>
<feature type="domain" description="DUF7827" evidence="2">
    <location>
        <begin position="341"/>
        <end position="430"/>
    </location>
</feature>
<feature type="region of interest" description="Disordered" evidence="1">
    <location>
        <begin position="605"/>
        <end position="641"/>
    </location>
</feature>
<keyword evidence="4" id="KW-1185">Reference proteome</keyword>
<evidence type="ECO:0000313" key="3">
    <source>
        <dbReference type="EMBL" id="MDS0258114.1"/>
    </source>
</evidence>
<dbReference type="EMBL" id="JAMQON010000001">
    <property type="protein sequence ID" value="MDS0258114.1"/>
    <property type="molecule type" value="Genomic_DNA"/>
</dbReference>
<dbReference type="InterPro" id="IPR057149">
    <property type="entry name" value="DUF7827"/>
</dbReference>
<comment type="caution">
    <text evidence="3">The sequence shown here is derived from an EMBL/GenBank/DDBJ whole genome shotgun (WGS) entry which is preliminary data.</text>
</comment>
<evidence type="ECO:0000256" key="1">
    <source>
        <dbReference type="SAM" id="MobiDB-lite"/>
    </source>
</evidence>
<organism evidence="3 4">
    <name type="scientific">Haloarcula saliterrae</name>
    <dbReference type="NCBI Taxonomy" id="2950534"/>
    <lineage>
        <taxon>Archaea</taxon>
        <taxon>Methanobacteriati</taxon>
        <taxon>Methanobacteriota</taxon>
        <taxon>Stenosarchaea group</taxon>
        <taxon>Halobacteria</taxon>
        <taxon>Halobacteriales</taxon>
        <taxon>Haloarculaceae</taxon>
        <taxon>Haloarcula</taxon>
    </lineage>
</organism>
<protein>
    <recommendedName>
        <fullName evidence="2">DUF7827 domain-containing protein</fullName>
    </recommendedName>
</protein>
<evidence type="ECO:0000259" key="2">
    <source>
        <dbReference type="Pfam" id="PF25162"/>
    </source>
</evidence>
<proteinExistence type="predicted"/>
<dbReference type="RefSeq" id="WP_310917675.1">
    <property type="nucleotide sequence ID" value="NZ_JAMQON010000001.1"/>
</dbReference>
<dbReference type="Proteomes" id="UP001259659">
    <property type="component" value="Unassembled WGS sequence"/>
</dbReference>
<accession>A0ABU2F785</accession>
<evidence type="ECO:0000313" key="4">
    <source>
        <dbReference type="Proteomes" id="UP001259659"/>
    </source>
</evidence>
<sequence length="669" mass="71369">MGPTRLSLLVCSLVLVSGLLAGASAADSPVALDDPPENETLGDVVELTVSVPENGTATVVVEESKSAAYSRELRLRDTSGDGRVTLRINTFLGNRSANETAVYSVGEGDSVRIEEQSGDRITTTRYDVAVFDGTATQDEPADTASVELTAPTGGTVSYAAAPSNATDRLTTREDIQRGQREDWVIQSERLSDPGSETPVIATNDTMLLELRVDGIEGALAASSGTNDTDRFFSALDRQNASLRLEWRNPSIESPDVHIPLNRTNVAHVVTDGRNDSYTFVVDTAEAKLTPSAVGTRDGRAEFDPQFTVDGESRDLDGDSVDFEVRDGAVYSRVAIDGPPDDETLGDVVELTVVLPENDTATLVVAGRAGEYSRELRVDDASGDGGVTLRINTYLGAQGANETAVYSARDGDEVAVRERRGTNLTASEYSIEVYDGTVSERDPDDTETIRLAAPTDGNVSYLTAPANASDRLETHRDIERGREAGWVTESSTVTAGETLLVRLRVDGFGGALAASRAPNGRVRFPAMLDRANTTLQGVTPEGSHRYPYRLPLNRTNVATVVTDRQNETYYFVLDTVEPALTPATNDEEGVSERVPDHRDTYLIGGPPVGQSVPLQPAPTVENDPSTETRARTDTAEATAVTTTAGDGPGFGVLTALVAALLGTVAARQRR</sequence>
<feature type="domain" description="DUF7827" evidence="2">
    <location>
        <begin position="24"/>
        <end position="130"/>
    </location>
</feature>
<dbReference type="Pfam" id="PF25162">
    <property type="entry name" value="DUF7827"/>
    <property type="match status" value="2"/>
</dbReference>
<gene>
    <name evidence="3" type="ORF">NDI56_01680</name>
</gene>
<name>A0ABU2F785_9EURY</name>